<dbReference type="EMBL" id="BLKC01000151">
    <property type="protein sequence ID" value="GFF57421.1"/>
    <property type="molecule type" value="Genomic_DNA"/>
</dbReference>
<comment type="caution">
    <text evidence="1">The sequence shown here is derived from an EMBL/GenBank/DDBJ whole genome shotgun (WGS) entry which is preliminary data.</text>
</comment>
<dbReference type="AlphaFoldDB" id="A0A8H3SDM9"/>
<sequence length="119" mass="13579">MGCFPHVIQYVKSLFQNQTAKESEIDESPYSLADEAVNWSIQRPLSQDHTSISTVATEILDENEEQRSIAVNEEITGRKLGQVQTMVPLMQLSKVRFAKSIWSSFPVRIATYKSKKDSW</sequence>
<name>A0A8H3SDM9_9EURO</name>
<organism evidence="1 2">
    <name type="scientific">Aspergillus udagawae</name>
    <dbReference type="NCBI Taxonomy" id="91492"/>
    <lineage>
        <taxon>Eukaryota</taxon>
        <taxon>Fungi</taxon>
        <taxon>Dikarya</taxon>
        <taxon>Ascomycota</taxon>
        <taxon>Pezizomycotina</taxon>
        <taxon>Eurotiomycetes</taxon>
        <taxon>Eurotiomycetidae</taxon>
        <taxon>Eurotiales</taxon>
        <taxon>Aspergillaceae</taxon>
        <taxon>Aspergillus</taxon>
        <taxon>Aspergillus subgen. Fumigati</taxon>
    </lineage>
</organism>
<reference evidence="1 2" key="1">
    <citation type="submission" date="2020-01" db="EMBL/GenBank/DDBJ databases">
        <title>Draft genome sequence of Aspergillus udagawae IFM 46972.</title>
        <authorList>
            <person name="Takahashi H."/>
            <person name="Yaguchi T."/>
        </authorList>
    </citation>
    <scope>NUCLEOTIDE SEQUENCE [LARGE SCALE GENOMIC DNA]</scope>
    <source>
        <strain evidence="1 2">IFM 46972</strain>
    </source>
</reference>
<gene>
    <name evidence="1" type="ORF">IFM46972_10788</name>
</gene>
<proteinExistence type="predicted"/>
<evidence type="ECO:0000313" key="1">
    <source>
        <dbReference type="EMBL" id="GFF57421.1"/>
    </source>
</evidence>
<evidence type="ECO:0000313" key="2">
    <source>
        <dbReference type="Proteomes" id="UP000465221"/>
    </source>
</evidence>
<protein>
    <submittedName>
        <fullName evidence="1">Uncharacterized protein</fullName>
    </submittedName>
</protein>
<dbReference type="Proteomes" id="UP000465221">
    <property type="component" value="Unassembled WGS sequence"/>
</dbReference>
<accession>A0A8H3SDM9</accession>